<feature type="region of interest" description="Disordered" evidence="1">
    <location>
        <begin position="607"/>
        <end position="633"/>
    </location>
</feature>
<dbReference type="EMBL" id="JAPFFF010000021">
    <property type="protein sequence ID" value="KAK8854212.1"/>
    <property type="molecule type" value="Genomic_DNA"/>
</dbReference>
<organism evidence="2 3">
    <name type="scientific">Tritrichomonas musculus</name>
    <dbReference type="NCBI Taxonomy" id="1915356"/>
    <lineage>
        <taxon>Eukaryota</taxon>
        <taxon>Metamonada</taxon>
        <taxon>Parabasalia</taxon>
        <taxon>Tritrichomonadida</taxon>
        <taxon>Tritrichomonadidae</taxon>
        <taxon>Tritrichomonas</taxon>
    </lineage>
</organism>
<feature type="compositionally biased region" description="Polar residues" evidence="1">
    <location>
        <begin position="607"/>
        <end position="629"/>
    </location>
</feature>
<evidence type="ECO:0008006" key="4">
    <source>
        <dbReference type="Google" id="ProtNLM"/>
    </source>
</evidence>
<dbReference type="Proteomes" id="UP001470230">
    <property type="component" value="Unassembled WGS sequence"/>
</dbReference>
<sequence>MFSFSHVYPSSLYTEGRKPRNVRTRVLGFVHPKQVLYLVMTSHQTEILLVDEDGKSQTVLAFNRYIEIICADISYDFDLLIYTERIPNGTRFSFKSVMYHIHSFSDIKAFEDNSPITSFFLPDINNNSSNIAQSNLTKKEYLFVNIIGNRIAYFRATFANKKLQIKQERLALNLTNCRSFFYNSSRNHRLICAITRNNTAYFYSFGKNRYYYHTSYKLTSYEAINFNKYDLFNLSKSNFVNSSTNKSSGGFSIFGFSKDKNKNNVKFENKESITISPETSVKLMNAYATLPPELALLPSVPSNNPFFRFSNGNMYVIRLIPLPSSNSNSKSLPDNDSIEAFSTATTTAPTSFCKDFAIIEQLYRGEEFPLAFTITIAEQSYSRLIEVPNVQPDVPINFLSYDNIVFAFVLNSFVAMIDFMAFPPSIYFLPRCLSQGPPIDSNENHISDSQKACCDISSTTGSFTVDLESGEVYQIKISMDEIPDNLHLNFHDRKLLKIFATLIARLPNCVSFSSVINKLPMNEIGTLIYFFHAIFQIGLAMELNGKSKSSSSAPSKAIKQPPKSNPVHASKIFRQDNLINTSLSSSSSASGGGISLTSFDDASLVKNYNTPNQSQNQNFTYNRNYNHNSSKPRIKHYGRTVHDLGDMHPPLSKEQLSMLEEMSKEFPSHGKYTRVDSFLYLLYQFRSLNVREREAPDVAMHHLHSQNKLSHLIRAGLDEWEKLYKPNEATKFILNAVVINEAIKSSAPLISCLELEVAAMADSICPQTIRNHLRCSAKLFGISGDRLDIVDHKKKKRHGRNSTVSMNLKSLYSSSNSLNQSLSPRSGSILRRKTLTGSVTVFSSSRPIRGKRNSLTSFPSNIQSKLIKIKKGNSSSNFFRQLKFIESKNKEKKQNTINSIPKSLDPEVFCKVLMTREEVELRYWSNRLPSEFREIFGGSKNGSDSEINSIVLSKLTESQWSRADTTFSSDCID</sequence>
<evidence type="ECO:0000313" key="3">
    <source>
        <dbReference type="Proteomes" id="UP001470230"/>
    </source>
</evidence>
<keyword evidence="3" id="KW-1185">Reference proteome</keyword>
<protein>
    <recommendedName>
        <fullName evidence="4">Anaphase-promoting complex subunit 1</fullName>
    </recommendedName>
</protein>
<evidence type="ECO:0000256" key="1">
    <source>
        <dbReference type="SAM" id="MobiDB-lite"/>
    </source>
</evidence>
<evidence type="ECO:0000313" key="2">
    <source>
        <dbReference type="EMBL" id="KAK8854212.1"/>
    </source>
</evidence>
<name>A0ABR2HX42_9EUKA</name>
<proteinExistence type="predicted"/>
<gene>
    <name evidence="2" type="ORF">M9Y10_016771</name>
</gene>
<comment type="caution">
    <text evidence="2">The sequence shown here is derived from an EMBL/GenBank/DDBJ whole genome shotgun (WGS) entry which is preliminary data.</text>
</comment>
<reference evidence="2 3" key="1">
    <citation type="submission" date="2024-04" db="EMBL/GenBank/DDBJ databases">
        <title>Tritrichomonas musculus Genome.</title>
        <authorList>
            <person name="Alves-Ferreira E."/>
            <person name="Grigg M."/>
            <person name="Lorenzi H."/>
            <person name="Galac M."/>
        </authorList>
    </citation>
    <scope>NUCLEOTIDE SEQUENCE [LARGE SCALE GENOMIC DNA]</scope>
    <source>
        <strain evidence="2 3">EAF2021</strain>
    </source>
</reference>
<accession>A0ABR2HX42</accession>